<dbReference type="InterPro" id="IPR008258">
    <property type="entry name" value="Transglycosylase_SLT_dom_1"/>
</dbReference>
<name>A0A3G7U7L6_9PSED</name>
<feature type="signal peptide" evidence="1">
    <location>
        <begin position="1"/>
        <end position="26"/>
    </location>
</feature>
<dbReference type="SUPFAM" id="SSF53955">
    <property type="entry name" value="Lysozyme-like"/>
    <property type="match status" value="1"/>
</dbReference>
<reference evidence="3 4" key="1">
    <citation type="submission" date="2018-03" db="EMBL/GenBank/DDBJ databases">
        <title>Diversity of phytobeneficial traits revealed by whole-genome analysis of worldwide-isolated phenazine-producing Pseudomonas spp.</title>
        <authorList>
            <person name="Biessy A."/>
            <person name="Novinscak A."/>
            <person name="Blom J."/>
            <person name="Leger G."/>
            <person name="Thomashow L.S."/>
            <person name="Cazorla F.M."/>
            <person name="Josic D."/>
            <person name="Filion M."/>
        </authorList>
    </citation>
    <scope>NUCLEOTIDE SEQUENCE [LARGE SCALE GENOMIC DNA]</scope>
    <source>
        <strain evidence="3 4">30B</strain>
    </source>
</reference>
<protein>
    <submittedName>
        <fullName evidence="3">Lytic transglycosylase</fullName>
    </submittedName>
</protein>
<evidence type="ECO:0000313" key="4">
    <source>
        <dbReference type="Proteomes" id="UP000268696"/>
    </source>
</evidence>
<dbReference type="InterPro" id="IPR023346">
    <property type="entry name" value="Lysozyme-like_dom_sf"/>
</dbReference>
<proteinExistence type="predicted"/>
<sequence length="188" mass="21087">MATPMSRSRAALVWIAALIAPTTLTARELPPPAYQLAAAQAQVPPNLLYAVALQESGRAINGRLVPWPWTLNVAGQSRRYETRREACADLRQVLRVTPATRVDVGLGQLNAGYQRHRVRQPCELLEPYRNLRLAATILREQYNHNQSWLMAAGRYHRPAGGAPAVRYRQRVGQHLARLEVADSSRRKP</sequence>
<dbReference type="RefSeq" id="WP_124377314.1">
    <property type="nucleotide sequence ID" value="NZ_CP027754.1"/>
</dbReference>
<dbReference type="Pfam" id="PF01464">
    <property type="entry name" value="SLT"/>
    <property type="match status" value="1"/>
</dbReference>
<evidence type="ECO:0000259" key="2">
    <source>
        <dbReference type="Pfam" id="PF01464"/>
    </source>
</evidence>
<dbReference type="Gene3D" id="1.10.530.10">
    <property type="match status" value="1"/>
</dbReference>
<feature type="domain" description="Transglycosylase SLT" evidence="2">
    <location>
        <begin position="36"/>
        <end position="157"/>
    </location>
</feature>
<dbReference type="Proteomes" id="UP000268696">
    <property type="component" value="Chromosome"/>
</dbReference>
<gene>
    <name evidence="3" type="ORF">C4K03_2371</name>
</gene>
<dbReference type="EMBL" id="CP027754">
    <property type="protein sequence ID" value="AZE54526.1"/>
    <property type="molecule type" value="Genomic_DNA"/>
</dbReference>
<accession>A0A3G7U7L6</accession>
<dbReference type="AlphaFoldDB" id="A0A3G7U7L6"/>
<organism evidence="3 4">
    <name type="scientific">Pseudomonas synxantha</name>
    <dbReference type="NCBI Taxonomy" id="47883"/>
    <lineage>
        <taxon>Bacteria</taxon>
        <taxon>Pseudomonadati</taxon>
        <taxon>Pseudomonadota</taxon>
        <taxon>Gammaproteobacteria</taxon>
        <taxon>Pseudomonadales</taxon>
        <taxon>Pseudomonadaceae</taxon>
        <taxon>Pseudomonas</taxon>
    </lineage>
</organism>
<evidence type="ECO:0000313" key="3">
    <source>
        <dbReference type="EMBL" id="AZE54526.1"/>
    </source>
</evidence>
<keyword evidence="1" id="KW-0732">Signal</keyword>
<feature type="chain" id="PRO_5018304222" evidence="1">
    <location>
        <begin position="27"/>
        <end position="188"/>
    </location>
</feature>
<evidence type="ECO:0000256" key="1">
    <source>
        <dbReference type="SAM" id="SignalP"/>
    </source>
</evidence>